<dbReference type="InterPro" id="IPR029028">
    <property type="entry name" value="Alpha/beta_knot_MTases"/>
</dbReference>
<evidence type="ECO:0000256" key="1">
    <source>
        <dbReference type="ARBA" id="ARBA00004496"/>
    </source>
</evidence>
<comment type="catalytic activity">
    <reaction evidence="11 12">
        <text>uridine(1498) in 16S rRNA + S-adenosyl-L-methionine = N(3)-methyluridine(1498) in 16S rRNA + S-adenosyl-L-homocysteine + H(+)</text>
        <dbReference type="Rhea" id="RHEA:42920"/>
        <dbReference type="Rhea" id="RHEA-COMP:10283"/>
        <dbReference type="Rhea" id="RHEA-COMP:10284"/>
        <dbReference type="ChEBI" id="CHEBI:15378"/>
        <dbReference type="ChEBI" id="CHEBI:57856"/>
        <dbReference type="ChEBI" id="CHEBI:59789"/>
        <dbReference type="ChEBI" id="CHEBI:65315"/>
        <dbReference type="ChEBI" id="CHEBI:74502"/>
        <dbReference type="EC" id="2.1.1.193"/>
    </reaction>
</comment>
<dbReference type="NCBIfam" id="TIGR00046">
    <property type="entry name" value="RsmE family RNA methyltransferase"/>
    <property type="match status" value="1"/>
</dbReference>
<evidence type="ECO:0000259" key="13">
    <source>
        <dbReference type="Pfam" id="PF04452"/>
    </source>
</evidence>
<gene>
    <name evidence="15" type="ORF">H8K33_06145</name>
</gene>
<evidence type="ECO:0000256" key="7">
    <source>
        <dbReference type="ARBA" id="ARBA00022603"/>
    </source>
</evidence>
<dbReference type="InterPro" id="IPR046887">
    <property type="entry name" value="RsmE_PUA-like"/>
</dbReference>
<dbReference type="GO" id="GO:0008168">
    <property type="term" value="F:methyltransferase activity"/>
    <property type="evidence" value="ECO:0007669"/>
    <property type="project" value="UniProtKB-KW"/>
</dbReference>
<keyword evidence="5 12" id="KW-0963">Cytoplasm</keyword>
<feature type="domain" description="Ribosomal RNA small subunit methyltransferase E methyltransferase" evidence="13">
    <location>
        <begin position="73"/>
        <end position="235"/>
    </location>
</feature>
<sequence>MSRFFCPLPLTIGAQIDLPADTAHHIFVLRLNIGEHVELFNGEGGSYLATLTSINKKQVSAEVKVFLPEEVELAFNLSLAQALPEASKMDWIIEKAIELGVNHIQPLAAQRSVVKLNPERAEKKKQHWQGIIQSATEQCGRKRVAHLAELVDVQKWLMQQDMHKRILLSPRADQSLFDWTRHHPAQALTIMVGPEGGFSDSEEQLAIKQGAIMLSMGPRVLRTETAGLAAISVISAAWGCM</sequence>
<comment type="function">
    <text evidence="10 12">Specifically methylates the N3 position of the uracil ring of uridine 1498 (m3U1498) in 16S rRNA. Acts on the fully assembled 30S ribosomal subunit.</text>
</comment>
<dbReference type="NCBIfam" id="NF008692">
    <property type="entry name" value="PRK11713.1-5"/>
    <property type="match status" value="1"/>
</dbReference>
<evidence type="ECO:0000313" key="15">
    <source>
        <dbReference type="EMBL" id="MBC3831081.1"/>
    </source>
</evidence>
<name>A0ABR6XNQ8_9BURK</name>
<dbReference type="InterPro" id="IPR006700">
    <property type="entry name" value="RsmE"/>
</dbReference>
<evidence type="ECO:0000256" key="9">
    <source>
        <dbReference type="ARBA" id="ARBA00022691"/>
    </source>
</evidence>
<dbReference type="PANTHER" id="PTHR30027:SF3">
    <property type="entry name" value="16S RRNA (URACIL(1498)-N(3))-METHYLTRANSFERASE"/>
    <property type="match status" value="1"/>
</dbReference>
<dbReference type="Gene3D" id="3.40.1280.10">
    <property type="match status" value="1"/>
</dbReference>
<dbReference type="CDD" id="cd18084">
    <property type="entry name" value="RsmE-like"/>
    <property type="match status" value="1"/>
</dbReference>
<dbReference type="InterPro" id="IPR046886">
    <property type="entry name" value="RsmE_MTase_dom"/>
</dbReference>
<evidence type="ECO:0000313" key="16">
    <source>
        <dbReference type="Proteomes" id="UP000643610"/>
    </source>
</evidence>
<evidence type="ECO:0000256" key="8">
    <source>
        <dbReference type="ARBA" id="ARBA00022679"/>
    </source>
</evidence>
<reference evidence="15 16" key="1">
    <citation type="submission" date="2020-08" db="EMBL/GenBank/DDBJ databases">
        <title>Novel species isolated from subtropical streams in China.</title>
        <authorList>
            <person name="Lu H."/>
        </authorList>
    </citation>
    <scope>NUCLEOTIDE SEQUENCE [LARGE SCALE GENOMIC DNA]</scope>
    <source>
        <strain evidence="15 16">KCTC 52442</strain>
    </source>
</reference>
<protein>
    <recommendedName>
        <fullName evidence="4 12">Ribosomal RNA small subunit methyltransferase E</fullName>
        <ecNumber evidence="3 12">2.1.1.193</ecNumber>
    </recommendedName>
</protein>
<evidence type="ECO:0000256" key="11">
    <source>
        <dbReference type="ARBA" id="ARBA00047944"/>
    </source>
</evidence>
<feature type="domain" description="Ribosomal RNA small subunit methyltransferase E PUA-like" evidence="14">
    <location>
        <begin position="18"/>
        <end position="63"/>
    </location>
</feature>
<organism evidence="15 16">
    <name type="scientific">Undibacterium amnicola</name>
    <dbReference type="NCBI Taxonomy" id="1834038"/>
    <lineage>
        <taxon>Bacteria</taxon>
        <taxon>Pseudomonadati</taxon>
        <taxon>Pseudomonadota</taxon>
        <taxon>Betaproteobacteria</taxon>
        <taxon>Burkholderiales</taxon>
        <taxon>Oxalobacteraceae</taxon>
        <taxon>Undibacterium</taxon>
    </lineage>
</organism>
<evidence type="ECO:0000256" key="2">
    <source>
        <dbReference type="ARBA" id="ARBA00005528"/>
    </source>
</evidence>
<dbReference type="Pfam" id="PF04452">
    <property type="entry name" value="Methyltrans_RNA"/>
    <property type="match status" value="1"/>
</dbReference>
<keyword evidence="8 12" id="KW-0808">Transferase</keyword>
<evidence type="ECO:0000256" key="3">
    <source>
        <dbReference type="ARBA" id="ARBA00012328"/>
    </source>
</evidence>
<keyword evidence="6 12" id="KW-0698">rRNA processing</keyword>
<dbReference type="InterPro" id="IPR029026">
    <property type="entry name" value="tRNA_m1G_MTases_N"/>
</dbReference>
<evidence type="ECO:0000256" key="4">
    <source>
        <dbReference type="ARBA" id="ARBA00013673"/>
    </source>
</evidence>
<dbReference type="RefSeq" id="WP_186890110.1">
    <property type="nucleotide sequence ID" value="NZ_JACOFU010000002.1"/>
</dbReference>
<dbReference type="PIRSF" id="PIRSF015601">
    <property type="entry name" value="MTase_slr0722"/>
    <property type="match status" value="1"/>
</dbReference>
<evidence type="ECO:0000259" key="14">
    <source>
        <dbReference type="Pfam" id="PF20260"/>
    </source>
</evidence>
<dbReference type="SUPFAM" id="SSF75217">
    <property type="entry name" value="alpha/beta knot"/>
    <property type="match status" value="1"/>
</dbReference>
<dbReference type="Gene3D" id="2.40.240.20">
    <property type="entry name" value="Hypothetical PUA domain-like, domain 1"/>
    <property type="match status" value="1"/>
</dbReference>
<dbReference type="PANTHER" id="PTHR30027">
    <property type="entry name" value="RIBOSOMAL RNA SMALL SUBUNIT METHYLTRANSFERASE E"/>
    <property type="match status" value="1"/>
</dbReference>
<evidence type="ECO:0000256" key="6">
    <source>
        <dbReference type="ARBA" id="ARBA00022552"/>
    </source>
</evidence>
<accession>A0ABR6XNQ8</accession>
<comment type="subcellular location">
    <subcellularLocation>
        <location evidence="1 12">Cytoplasm</location>
    </subcellularLocation>
</comment>
<evidence type="ECO:0000256" key="10">
    <source>
        <dbReference type="ARBA" id="ARBA00025699"/>
    </source>
</evidence>
<keyword evidence="9 12" id="KW-0949">S-adenosyl-L-methionine</keyword>
<comment type="caution">
    <text evidence="15">The sequence shown here is derived from an EMBL/GenBank/DDBJ whole genome shotgun (WGS) entry which is preliminary data.</text>
</comment>
<evidence type="ECO:0000256" key="5">
    <source>
        <dbReference type="ARBA" id="ARBA00022490"/>
    </source>
</evidence>
<keyword evidence="16" id="KW-1185">Reference proteome</keyword>
<comment type="similarity">
    <text evidence="2 12">Belongs to the RNA methyltransferase RsmE family.</text>
</comment>
<dbReference type="Pfam" id="PF20260">
    <property type="entry name" value="PUA_4"/>
    <property type="match status" value="1"/>
</dbReference>
<dbReference type="SUPFAM" id="SSF88697">
    <property type="entry name" value="PUA domain-like"/>
    <property type="match status" value="1"/>
</dbReference>
<evidence type="ECO:0000256" key="12">
    <source>
        <dbReference type="PIRNR" id="PIRNR015601"/>
    </source>
</evidence>
<keyword evidence="7 12" id="KW-0489">Methyltransferase</keyword>
<dbReference type="EMBL" id="JACOFU010000002">
    <property type="protein sequence ID" value="MBC3831081.1"/>
    <property type="molecule type" value="Genomic_DNA"/>
</dbReference>
<dbReference type="Proteomes" id="UP000643610">
    <property type="component" value="Unassembled WGS sequence"/>
</dbReference>
<dbReference type="GO" id="GO:0032259">
    <property type="term" value="P:methylation"/>
    <property type="evidence" value="ECO:0007669"/>
    <property type="project" value="UniProtKB-KW"/>
</dbReference>
<dbReference type="InterPro" id="IPR015947">
    <property type="entry name" value="PUA-like_sf"/>
</dbReference>
<proteinExistence type="inferred from homology"/>
<dbReference type="EC" id="2.1.1.193" evidence="3 12"/>